<dbReference type="RefSeq" id="WP_131865877.1">
    <property type="nucleotide sequence ID" value="NZ_SMCR01000006.1"/>
</dbReference>
<gene>
    <name evidence="6" type="ORF">EDC52_106122</name>
</gene>
<dbReference type="Pfam" id="PF00465">
    <property type="entry name" value="Fe-ADH"/>
    <property type="match status" value="1"/>
</dbReference>
<feature type="binding site" evidence="4">
    <location>
        <begin position="93"/>
        <end position="97"/>
    </location>
    <ligand>
        <name>NAD(+)</name>
        <dbReference type="ChEBI" id="CHEBI:57540"/>
    </ligand>
</feature>
<evidence type="ECO:0000313" key="6">
    <source>
        <dbReference type="EMBL" id="TCV95191.1"/>
    </source>
</evidence>
<dbReference type="OrthoDB" id="6502012at2"/>
<evidence type="ECO:0000256" key="2">
    <source>
        <dbReference type="ARBA" id="ARBA00023002"/>
    </source>
</evidence>
<dbReference type="GO" id="GO:0046872">
    <property type="term" value="F:metal ion binding"/>
    <property type="evidence" value="ECO:0007669"/>
    <property type="project" value="UniProtKB-KW"/>
</dbReference>
<dbReference type="PIRSF" id="PIRSF000112">
    <property type="entry name" value="Glycerol_dehydrogenase"/>
    <property type="match status" value="1"/>
</dbReference>
<feature type="domain" description="Alcohol dehydrogenase iron-type/glycerol dehydrogenase GldA" evidence="5">
    <location>
        <begin position="7"/>
        <end position="153"/>
    </location>
</feature>
<sequence>MIAIKSPEHYLNQDGLTGRVGEYVSPYAKRIAIITSPTAWQLTRTDIERSLAEYQVTYSLLYLRGPCTRELIDSLADTVCDDGAQAILGIGGGRVMDAAKAVGHVTGGLPVINLPTIAATCAAWSPISVIYDERGGHQGPLDLARLPVWVLVDSELIAKSPVRYLKAGIIDGLAKWYEFSPYQRSGDGSLGLLVKAQAARLAQQVFAHDGVQAVEDNQQQRVTPALRNVIDGVIALAGLANSVRDDIARIGVAHAIHNSITHHQAFHHLLHGEKVGFGLAVQGLLEYPLDADRQELLQLLVAFDAPVTLDLLGLDVADSATLGAIAAGVRIAPSVLARLPFEVDADRITRAILATADLNVEGIRQARLAATAA</sequence>
<feature type="binding site" evidence="4">
    <location>
        <position position="125"/>
    </location>
    <ligand>
        <name>NAD(+)</name>
        <dbReference type="ChEBI" id="CHEBI:57540"/>
    </ligand>
</feature>
<dbReference type="InterPro" id="IPR001670">
    <property type="entry name" value="ADH_Fe/GldA"/>
</dbReference>
<dbReference type="AlphaFoldDB" id="A0A4R3YRW6"/>
<organism evidence="6 7">
    <name type="scientific">Biostraticola tofi</name>
    <dbReference type="NCBI Taxonomy" id="466109"/>
    <lineage>
        <taxon>Bacteria</taxon>
        <taxon>Pseudomonadati</taxon>
        <taxon>Pseudomonadota</taxon>
        <taxon>Gammaproteobacteria</taxon>
        <taxon>Enterobacterales</taxon>
        <taxon>Bruguierivoracaceae</taxon>
        <taxon>Biostraticola</taxon>
    </lineage>
</organism>
<dbReference type="Proteomes" id="UP000295719">
    <property type="component" value="Unassembled WGS sequence"/>
</dbReference>
<reference evidence="6 7" key="1">
    <citation type="submission" date="2019-03" db="EMBL/GenBank/DDBJ databases">
        <title>Genomic Encyclopedia of Type Strains, Phase IV (KMG-IV): sequencing the most valuable type-strain genomes for metagenomic binning, comparative biology and taxonomic classification.</title>
        <authorList>
            <person name="Goeker M."/>
        </authorList>
    </citation>
    <scope>NUCLEOTIDE SEQUENCE [LARGE SCALE GENOMIC DNA]</scope>
    <source>
        <strain evidence="6 7">DSM 19580</strain>
    </source>
</reference>
<dbReference type="EMBL" id="SMCR01000006">
    <property type="protein sequence ID" value="TCV95191.1"/>
    <property type="molecule type" value="Genomic_DNA"/>
</dbReference>
<feature type="binding site" evidence="4">
    <location>
        <position position="131"/>
    </location>
    <ligand>
        <name>NAD(+)</name>
        <dbReference type="ChEBI" id="CHEBI:57540"/>
    </ligand>
</feature>
<dbReference type="Gene3D" id="1.20.1090.10">
    <property type="entry name" value="Dehydroquinate synthase-like - alpha domain"/>
    <property type="match status" value="1"/>
</dbReference>
<dbReference type="PANTHER" id="PTHR43616">
    <property type="entry name" value="GLYCEROL DEHYDROGENASE"/>
    <property type="match status" value="1"/>
</dbReference>
<dbReference type="Gene3D" id="3.40.50.1970">
    <property type="match status" value="1"/>
</dbReference>
<keyword evidence="3" id="KW-0862">Zinc</keyword>
<evidence type="ECO:0000256" key="4">
    <source>
        <dbReference type="PIRSR" id="PIRSR000112-3"/>
    </source>
</evidence>
<protein>
    <submittedName>
        <fullName evidence="6">Glycerol dehydrogenase</fullName>
    </submittedName>
</protein>
<keyword evidence="4" id="KW-0520">NAD</keyword>
<dbReference type="SUPFAM" id="SSF56796">
    <property type="entry name" value="Dehydroquinate synthase-like"/>
    <property type="match status" value="1"/>
</dbReference>
<feature type="binding site" evidence="3">
    <location>
        <position position="171"/>
    </location>
    <ligand>
        <name>glycerol</name>
        <dbReference type="ChEBI" id="CHEBI:17754"/>
    </ligand>
</feature>
<evidence type="ECO:0000259" key="5">
    <source>
        <dbReference type="Pfam" id="PF00465"/>
    </source>
</evidence>
<accession>A0A4R3YRW6</accession>
<feature type="binding site" evidence="3">
    <location>
        <position position="254"/>
    </location>
    <ligand>
        <name>glycerol</name>
        <dbReference type="ChEBI" id="CHEBI:17754"/>
    </ligand>
</feature>
<dbReference type="GO" id="GO:0016614">
    <property type="term" value="F:oxidoreductase activity, acting on CH-OH group of donors"/>
    <property type="evidence" value="ECO:0007669"/>
    <property type="project" value="InterPro"/>
</dbReference>
<evidence type="ECO:0000256" key="3">
    <source>
        <dbReference type="PIRSR" id="PIRSR000112-1"/>
    </source>
</evidence>
<comment type="cofactor">
    <cofactor evidence="3">
        <name>Zn(2+)</name>
        <dbReference type="ChEBI" id="CHEBI:29105"/>
    </cofactor>
    <text evidence="3">Binds 1 zinc ion per subunit.</text>
</comment>
<evidence type="ECO:0000313" key="7">
    <source>
        <dbReference type="Proteomes" id="UP000295719"/>
    </source>
</evidence>
<dbReference type="CDD" id="cd08550">
    <property type="entry name" value="GlyDH-like"/>
    <property type="match status" value="1"/>
</dbReference>
<comment type="caution">
    <text evidence="6">The sequence shown here is derived from an EMBL/GenBank/DDBJ whole genome shotgun (WGS) entry which is preliminary data.</text>
</comment>
<feature type="binding site" evidence="3">
    <location>
        <position position="271"/>
    </location>
    <ligand>
        <name>glycerol</name>
        <dbReference type="ChEBI" id="CHEBI:17754"/>
    </ligand>
</feature>
<dbReference type="InterPro" id="IPR016205">
    <property type="entry name" value="Glycerol_DH"/>
</dbReference>
<keyword evidence="1 3" id="KW-0479">Metal-binding</keyword>
<dbReference type="PANTHER" id="PTHR43616:SF3">
    <property type="entry name" value="HYDROXYCARBOXYLATE DEHYDROGENASE A"/>
    <property type="match status" value="1"/>
</dbReference>
<name>A0A4R3YRW6_9GAMM</name>
<evidence type="ECO:0000256" key="1">
    <source>
        <dbReference type="ARBA" id="ARBA00022723"/>
    </source>
</evidence>
<keyword evidence="2" id="KW-0560">Oxidoreductase</keyword>
<keyword evidence="7" id="KW-1185">Reference proteome</keyword>
<proteinExistence type="predicted"/>